<dbReference type="OMA" id="GTQSIAW"/>
<dbReference type="KEGG" id="cput:CONPUDRAFT_137217"/>
<keyword evidence="4" id="KW-1185">Reference proteome</keyword>
<protein>
    <submittedName>
        <fullName evidence="3">Arginase deacetylase</fullName>
    </submittedName>
</protein>
<dbReference type="InterPro" id="IPR000286">
    <property type="entry name" value="HDACs"/>
</dbReference>
<accession>A0A5M3MPM5</accession>
<dbReference type="PRINTS" id="PR01270">
    <property type="entry name" value="HDASUPER"/>
</dbReference>
<dbReference type="RefSeq" id="XP_007768557.1">
    <property type="nucleotide sequence ID" value="XM_007770367.1"/>
</dbReference>
<dbReference type="PANTHER" id="PTHR47558">
    <property type="entry name" value="HISTONE DEACETYLASE HOS3"/>
    <property type="match status" value="1"/>
</dbReference>
<sequence>MISHPSATRNTTVYLQDACLLHRYIRSRDTSGVVERPQRVRAVKVGLAAALARLEGATARQLGHENASRSEPGRLSGNAVVEAKAGASSLLSASEPDDLASALGRLNLAKDDTSAIAPGIRVPGVNIVKSTATVDILDHAAVKYIHGDIEGDVYLENIKEWARTSKEKIVETGREIPEGYPPLDLYLCPESVDAMQGAIGAVCEAVDDVLSGSTGDPRSDHAFVAVRPPGHHCGEDTPAGFCFVNNVAIGAAHAHLKHGINRIVILDIDLHHGNGTQSIVWQINEESYRQALESEQAPGTSQNAGPRIYYGSLHDVLSFPCEDGKPELVQAASVSIHGSHGQHIENIHLQAYESDQHFWGTLYSSKYRRLLSKAEEFLNNTGGPGDDVIYFISCGFDACEHEYESMSRHGRKVPTSFYHRFTREICASAERYARGRVISVLEGGYSDRALESGAMAHLCGLVDPSAGAIDEDWWSVDNLVKLEKATKPRKGGRQSISTFASEPWLSRASEILAFMEPTSSSSSKKAWMHPSSSSRSLRDRKKPDSSVSSTTSPAASPRGKSAAKKAPKASRPLSDKESSPTTGSAPDQSWSSSSSVSEGDVKQEVKVEDGAPSKKLPKVILRVRPPADAP</sequence>
<gene>
    <name evidence="3" type="ORF">CONPUDRAFT_137217</name>
</gene>
<evidence type="ECO:0000313" key="3">
    <source>
        <dbReference type="EMBL" id="EIW81142.1"/>
    </source>
</evidence>
<dbReference type="GO" id="GO:0010468">
    <property type="term" value="P:regulation of gene expression"/>
    <property type="evidence" value="ECO:0007669"/>
    <property type="project" value="UniProtKB-ARBA"/>
</dbReference>
<dbReference type="GeneID" id="19200992"/>
<evidence type="ECO:0000313" key="4">
    <source>
        <dbReference type="Proteomes" id="UP000053558"/>
    </source>
</evidence>
<evidence type="ECO:0000259" key="2">
    <source>
        <dbReference type="Pfam" id="PF00850"/>
    </source>
</evidence>
<feature type="compositionally biased region" description="Polar residues" evidence="1">
    <location>
        <begin position="579"/>
        <end position="588"/>
    </location>
</feature>
<dbReference type="Proteomes" id="UP000053558">
    <property type="component" value="Unassembled WGS sequence"/>
</dbReference>
<feature type="domain" description="Histone deacetylase" evidence="2">
    <location>
        <begin position="153"/>
        <end position="459"/>
    </location>
</feature>
<dbReference type="InterPro" id="IPR053244">
    <property type="entry name" value="HDAC_HD_type_1"/>
</dbReference>
<dbReference type="EMBL" id="JH711578">
    <property type="protein sequence ID" value="EIW81142.1"/>
    <property type="molecule type" value="Genomic_DNA"/>
</dbReference>
<comment type="caution">
    <text evidence="3">The sequence shown here is derived from an EMBL/GenBank/DDBJ whole genome shotgun (WGS) entry which is preliminary data.</text>
</comment>
<reference evidence="4" key="1">
    <citation type="journal article" date="2012" name="Science">
        <title>The Paleozoic origin of enzymatic lignin decomposition reconstructed from 31 fungal genomes.</title>
        <authorList>
            <person name="Floudas D."/>
            <person name="Binder M."/>
            <person name="Riley R."/>
            <person name="Barry K."/>
            <person name="Blanchette R.A."/>
            <person name="Henrissat B."/>
            <person name="Martinez A.T."/>
            <person name="Otillar R."/>
            <person name="Spatafora J.W."/>
            <person name="Yadav J.S."/>
            <person name="Aerts A."/>
            <person name="Benoit I."/>
            <person name="Boyd A."/>
            <person name="Carlson A."/>
            <person name="Copeland A."/>
            <person name="Coutinho P.M."/>
            <person name="de Vries R.P."/>
            <person name="Ferreira P."/>
            <person name="Findley K."/>
            <person name="Foster B."/>
            <person name="Gaskell J."/>
            <person name="Glotzer D."/>
            <person name="Gorecki P."/>
            <person name="Heitman J."/>
            <person name="Hesse C."/>
            <person name="Hori C."/>
            <person name="Igarashi K."/>
            <person name="Jurgens J.A."/>
            <person name="Kallen N."/>
            <person name="Kersten P."/>
            <person name="Kohler A."/>
            <person name="Kuees U."/>
            <person name="Kumar T.K.A."/>
            <person name="Kuo A."/>
            <person name="LaButti K."/>
            <person name="Larrondo L.F."/>
            <person name="Lindquist E."/>
            <person name="Ling A."/>
            <person name="Lombard V."/>
            <person name="Lucas S."/>
            <person name="Lundell T."/>
            <person name="Martin R."/>
            <person name="McLaughlin D.J."/>
            <person name="Morgenstern I."/>
            <person name="Morin E."/>
            <person name="Murat C."/>
            <person name="Nagy L.G."/>
            <person name="Nolan M."/>
            <person name="Ohm R.A."/>
            <person name="Patyshakuliyeva A."/>
            <person name="Rokas A."/>
            <person name="Ruiz-Duenas F.J."/>
            <person name="Sabat G."/>
            <person name="Salamov A."/>
            <person name="Samejima M."/>
            <person name="Schmutz J."/>
            <person name="Slot J.C."/>
            <person name="St John F."/>
            <person name="Stenlid J."/>
            <person name="Sun H."/>
            <person name="Sun S."/>
            <person name="Syed K."/>
            <person name="Tsang A."/>
            <person name="Wiebenga A."/>
            <person name="Young D."/>
            <person name="Pisabarro A."/>
            <person name="Eastwood D.C."/>
            <person name="Martin F."/>
            <person name="Cullen D."/>
            <person name="Grigoriev I.V."/>
            <person name="Hibbett D.S."/>
        </authorList>
    </citation>
    <scope>NUCLEOTIDE SEQUENCE [LARGE SCALE GENOMIC DNA]</scope>
    <source>
        <strain evidence="4">RWD-64-598 SS2</strain>
    </source>
</reference>
<dbReference type="Pfam" id="PF00850">
    <property type="entry name" value="Hist_deacetyl"/>
    <property type="match status" value="1"/>
</dbReference>
<dbReference type="SUPFAM" id="SSF52768">
    <property type="entry name" value="Arginase/deacetylase"/>
    <property type="match status" value="1"/>
</dbReference>
<dbReference type="GO" id="GO:0004407">
    <property type="term" value="F:histone deacetylase activity"/>
    <property type="evidence" value="ECO:0007669"/>
    <property type="project" value="TreeGrafter"/>
</dbReference>
<dbReference type="InterPro" id="IPR037138">
    <property type="entry name" value="His_deacetylse_dom_sf"/>
</dbReference>
<organism evidence="3 4">
    <name type="scientific">Coniophora puteana (strain RWD-64-598)</name>
    <name type="common">Brown rot fungus</name>
    <dbReference type="NCBI Taxonomy" id="741705"/>
    <lineage>
        <taxon>Eukaryota</taxon>
        <taxon>Fungi</taxon>
        <taxon>Dikarya</taxon>
        <taxon>Basidiomycota</taxon>
        <taxon>Agaricomycotina</taxon>
        <taxon>Agaricomycetes</taxon>
        <taxon>Agaricomycetidae</taxon>
        <taxon>Boletales</taxon>
        <taxon>Coniophorineae</taxon>
        <taxon>Coniophoraceae</taxon>
        <taxon>Coniophora</taxon>
    </lineage>
</organism>
<dbReference type="OrthoDB" id="5232919at2759"/>
<feature type="compositionally biased region" description="Low complexity" evidence="1">
    <location>
        <begin position="545"/>
        <end position="560"/>
    </location>
</feature>
<dbReference type="AlphaFoldDB" id="A0A5M3MPM5"/>
<evidence type="ECO:0000256" key="1">
    <source>
        <dbReference type="SAM" id="MobiDB-lite"/>
    </source>
</evidence>
<dbReference type="InterPro" id="IPR023696">
    <property type="entry name" value="Ureohydrolase_dom_sf"/>
</dbReference>
<feature type="compositionally biased region" description="Basic and acidic residues" evidence="1">
    <location>
        <begin position="599"/>
        <end position="612"/>
    </location>
</feature>
<dbReference type="GO" id="GO:0005634">
    <property type="term" value="C:nucleus"/>
    <property type="evidence" value="ECO:0007669"/>
    <property type="project" value="TreeGrafter"/>
</dbReference>
<feature type="region of interest" description="Disordered" evidence="1">
    <location>
        <begin position="519"/>
        <end position="630"/>
    </location>
</feature>
<name>A0A5M3MPM5_CONPW</name>
<proteinExistence type="predicted"/>
<dbReference type="PANTHER" id="PTHR47558:SF1">
    <property type="entry name" value="HISTONE DEACETYLASE HOS3"/>
    <property type="match status" value="1"/>
</dbReference>
<dbReference type="InterPro" id="IPR023801">
    <property type="entry name" value="His_deacetylse_dom"/>
</dbReference>
<dbReference type="Gene3D" id="3.40.800.20">
    <property type="entry name" value="Histone deacetylase domain"/>
    <property type="match status" value="1"/>
</dbReference>